<reference evidence="2 3" key="1">
    <citation type="submission" date="2014-07" db="EMBL/GenBank/DDBJ databases">
        <title>Expanding our view of genomic diversity in Candidatus Accumulibacter clades.</title>
        <authorList>
            <person name="Skennerton C.T."/>
            <person name="Barr J.J."/>
            <person name="Slater F.R."/>
            <person name="Bond P.L."/>
            <person name="Tyson G.W."/>
        </authorList>
    </citation>
    <scope>NUCLEOTIDE SEQUENCE [LARGE SCALE GENOMIC DNA]</scope>
    <source>
        <strain evidence="3">SK-01</strain>
    </source>
</reference>
<comment type="caution">
    <text evidence="2">The sequence shown here is derived from an EMBL/GenBank/DDBJ whole genome shotgun (WGS) entry which is preliminary data.</text>
</comment>
<evidence type="ECO:0000313" key="3">
    <source>
        <dbReference type="Proteomes" id="UP000019812"/>
    </source>
</evidence>
<organism evidence="2 3">
    <name type="scientific">Candidatus Accumulibacter vicinus</name>
    <dbReference type="NCBI Taxonomy" id="2954382"/>
    <lineage>
        <taxon>Bacteria</taxon>
        <taxon>Pseudomonadati</taxon>
        <taxon>Pseudomonadota</taxon>
        <taxon>Betaproteobacteria</taxon>
        <taxon>Candidatus Accumulibacter</taxon>
    </lineage>
</organism>
<dbReference type="AlphaFoldDB" id="A0A084Y4S6"/>
<sequence length="156" mass="15918">MAASKQMAFHIGSSVLIAVFGVFLAVASGTAAAQSCHPAPLQSDPGSASSGASLVRLAGDYKLRETGSRTIRLQAGQSYWFAASGCPRTDDIELTVTAPDGATILSRVGHTTAGCVKPPKSGNYRIAVKPLSLRSGYDWGSIAAEGAKSSCDPSSG</sequence>
<protein>
    <recommendedName>
        <fullName evidence="4">Secreted protein</fullName>
    </recommendedName>
</protein>
<evidence type="ECO:0000313" key="2">
    <source>
        <dbReference type="EMBL" id="KFB69720.1"/>
    </source>
</evidence>
<gene>
    <name evidence="2" type="ORF">CAPSK01_000554</name>
</gene>
<accession>A0A084Y4S6</accession>
<feature type="chain" id="PRO_5001785563" description="Secreted protein" evidence="1">
    <location>
        <begin position="34"/>
        <end position="156"/>
    </location>
</feature>
<keyword evidence="1" id="KW-0732">Signal</keyword>
<evidence type="ECO:0000256" key="1">
    <source>
        <dbReference type="SAM" id="SignalP"/>
    </source>
</evidence>
<proteinExistence type="predicted"/>
<evidence type="ECO:0008006" key="4">
    <source>
        <dbReference type="Google" id="ProtNLM"/>
    </source>
</evidence>
<feature type="signal peptide" evidence="1">
    <location>
        <begin position="1"/>
        <end position="33"/>
    </location>
</feature>
<dbReference type="EMBL" id="JDSS02000008">
    <property type="protein sequence ID" value="KFB69720.1"/>
    <property type="molecule type" value="Genomic_DNA"/>
</dbReference>
<dbReference type="RefSeq" id="WP_034921997.1">
    <property type="nucleotide sequence ID" value="NZ_JDSS02000008.1"/>
</dbReference>
<dbReference type="Proteomes" id="UP000019812">
    <property type="component" value="Unassembled WGS sequence"/>
</dbReference>
<dbReference type="STRING" id="1457154.CAPSK01_000554"/>
<name>A0A084Y4S6_9PROT</name>